<reference evidence="1" key="1">
    <citation type="journal article" date="2020" name="Nature">
        <title>Giant virus diversity and host interactions through global metagenomics.</title>
        <authorList>
            <person name="Schulz F."/>
            <person name="Roux S."/>
            <person name="Paez-Espino D."/>
            <person name="Jungbluth S."/>
            <person name="Walsh D.A."/>
            <person name="Denef V.J."/>
            <person name="McMahon K.D."/>
            <person name="Konstantinidis K.T."/>
            <person name="Eloe-Fadrosh E.A."/>
            <person name="Kyrpides N.C."/>
            <person name="Woyke T."/>
        </authorList>
    </citation>
    <scope>NUCLEOTIDE SEQUENCE</scope>
    <source>
        <strain evidence="1">GVMAG-S-1014582-52</strain>
    </source>
</reference>
<sequence>MTTNNPYTVKFNRNANYSITPDGGVSIIPFQRNKVRQDVVAADDSKNYINKFFDKNIYEKGDSSIRLDPETLEDIKRKSVTNKKKVGNVYTQTYSSYINIDSRQRLRYPENIYGERIWNLPSNPIKFTNGSSLITVNLEDHPFEVNDNIILNNVISKTVALNNVLMVKKNSLFMRIFYNKHGLSLYGLYNPSNASEFQVINYIEKLPVNYDSYENIPDSDNRYYILKDNTIIDLTIQISNVKGSDLSRDMIGNIPVNYINRKQTVYLLFIKNGTEFISDPDSFLIMLERKSSINYQDGRNYISDVKNIQTTTLSTNDTVIKYCNLYGIPLNYLNSGSPITQNNKYMYMNILSVTKDTFIVDCHYNSIVDPYNSFYNDLDHINNNYYNTIVDFNVITDFDHGGGNQCYTRKIESIRSGYPNPNDYVIKLDKTYKNVIQCTIISSSFPNSQKIINDKTYDINNNKLYWRNLDDGNHIYHLNIIPGNYSPNELARAIEKQFSKTLRHKYIREYEDIIPINNVNIFDEFGYNKYHIVKVDIDVKTDVVTFSSFQQIKQIDKNDYNLSPILYIPDHYIDLTAAENVQINFGIDGTGIVPEKINPFSPEIGEFLFIYFTPNCHIRIDENFTYVNYNLYRYIGMIHPHNSKVNGYNTYRVELERNIAILVNFYRTQIVYDVVNPTQEINSINTTTTLQNAEYNYLTNNVLLPNHQLKIGDIIITDTFFNPEFPNAIFVFEIITIINSDSFIVIRVEHGKKFKFIYDGILINFSIVPLLSNAMNSYYWMDQICSNAPIQQINEYGNNNTLSYTAIVSSLENKQIMKVKHPFHQIKIGDIITINNSISINNVPSEIINRSHIVDKILNDDYYEVLLDVYIPFLTTCSEKLNTIIVTYPNIFQLLFNYEDTLGNLLSFNKVGTPVAITPYRHIIRNTDEYSDDYNYNTLGNEYEIRLKKLNMTGPEYFYIVCPQLAYFYPYHNTAPVTNVFSKIRWFNDPGEMTFDSFVPSVQVYDQPVDVLYELHIQIRHPDGRLVEFNGLDHSFVIEIVEVWNQPEEIDISEKIDAQIIVKRTN</sequence>
<dbReference type="AlphaFoldDB" id="A0A6C0LQ85"/>
<evidence type="ECO:0000313" key="1">
    <source>
        <dbReference type="EMBL" id="QHU33046.1"/>
    </source>
</evidence>
<proteinExistence type="predicted"/>
<protein>
    <submittedName>
        <fullName evidence="1">Uncharacterized protein</fullName>
    </submittedName>
</protein>
<accession>A0A6C0LQ85</accession>
<dbReference type="EMBL" id="MN740556">
    <property type="protein sequence ID" value="QHU33046.1"/>
    <property type="molecule type" value="Genomic_DNA"/>
</dbReference>
<name>A0A6C0LQ85_9ZZZZ</name>
<organism evidence="1">
    <name type="scientific">viral metagenome</name>
    <dbReference type="NCBI Taxonomy" id="1070528"/>
    <lineage>
        <taxon>unclassified sequences</taxon>
        <taxon>metagenomes</taxon>
        <taxon>organismal metagenomes</taxon>
    </lineage>
</organism>